<dbReference type="Proteomes" id="UP001652564">
    <property type="component" value="Unassembled WGS sequence"/>
</dbReference>
<keyword evidence="5" id="KW-1185">Reference proteome</keyword>
<dbReference type="PANTHER" id="PTHR11808">
    <property type="entry name" value="TRANS-SULFURATION ENZYME FAMILY MEMBER"/>
    <property type="match status" value="1"/>
</dbReference>
<reference evidence="4 5" key="1">
    <citation type="submission" date="2022-10" db="EMBL/GenBank/DDBJ databases">
        <title>Defluviimonas sp. nov., isolated from ocean surface sediments.</title>
        <authorList>
            <person name="He W."/>
            <person name="Wang L."/>
            <person name="Zhang D.-F."/>
        </authorList>
    </citation>
    <scope>NUCLEOTIDE SEQUENCE [LARGE SCALE GENOMIC DNA]</scope>
    <source>
        <strain evidence="4 5">WL0050</strain>
    </source>
</reference>
<dbReference type="GO" id="GO:0016829">
    <property type="term" value="F:lyase activity"/>
    <property type="evidence" value="ECO:0007669"/>
    <property type="project" value="UniProtKB-KW"/>
</dbReference>
<dbReference type="Gene3D" id="3.90.1150.10">
    <property type="entry name" value="Aspartate Aminotransferase, domain 1"/>
    <property type="match status" value="1"/>
</dbReference>
<dbReference type="InterPro" id="IPR015424">
    <property type="entry name" value="PyrdxlP-dep_Trfase"/>
</dbReference>
<evidence type="ECO:0000256" key="2">
    <source>
        <dbReference type="ARBA" id="ARBA00022898"/>
    </source>
</evidence>
<organism evidence="4 5">
    <name type="scientific">Albidovulum litorale</name>
    <dbReference type="NCBI Taxonomy" id="2984134"/>
    <lineage>
        <taxon>Bacteria</taxon>
        <taxon>Pseudomonadati</taxon>
        <taxon>Pseudomonadota</taxon>
        <taxon>Alphaproteobacteria</taxon>
        <taxon>Rhodobacterales</taxon>
        <taxon>Paracoccaceae</taxon>
        <taxon>Albidovulum</taxon>
    </lineage>
</organism>
<dbReference type="EMBL" id="JAOWKZ010000002">
    <property type="protein sequence ID" value="MCV2872433.1"/>
    <property type="molecule type" value="Genomic_DNA"/>
</dbReference>
<evidence type="ECO:0000256" key="3">
    <source>
        <dbReference type="RuleBase" id="RU362118"/>
    </source>
</evidence>
<sequence>MTHDDAQRAAGLLHLHRETLSKGDPVPPQITLAAMYHLPGDPACVRTYGRADNPNWEVLEQALAHLESADTVVFPSGMSAIAAPLFSLLGSGDRLLIPSDGYYTTRLLADRFLKRLGVTVETRPTVRMEDGGFDGYRLVFLETPSNPGLDLCDLADITAAVRATGGLTVVDNTTMTPFGQRPLDLGADIVVAADTKAPNGHSDVLMGHVASRDGEIIAAVREWRKLSGSIPGPFECWLAHRGLETLELRFDRMCSSAATLAPRLAEHPAIRAIRYPGLDSDPSHGLAQRQMTRPGFLIGLTLLSAEAAEAFINACPLLQPATSFGGVHSSAERRIRWGDAVDPGFVRLSVGCEPVEELWKALKTSLDACV</sequence>
<comment type="cofactor">
    <cofactor evidence="1 3">
        <name>pyridoxal 5'-phosphate</name>
        <dbReference type="ChEBI" id="CHEBI:597326"/>
    </cofactor>
</comment>
<evidence type="ECO:0000256" key="1">
    <source>
        <dbReference type="ARBA" id="ARBA00001933"/>
    </source>
</evidence>
<name>A0ABT2ZN31_9RHOB</name>
<evidence type="ECO:0000313" key="5">
    <source>
        <dbReference type="Proteomes" id="UP001652564"/>
    </source>
</evidence>
<comment type="similarity">
    <text evidence="3">Belongs to the trans-sulfuration enzymes family.</text>
</comment>
<proteinExistence type="inferred from homology"/>
<dbReference type="PIRSF" id="PIRSF001434">
    <property type="entry name" value="CGS"/>
    <property type="match status" value="1"/>
</dbReference>
<dbReference type="PANTHER" id="PTHR11808:SF85">
    <property type="entry name" value="CYSTATHIONINE GAMMA-LYASE-RELATED"/>
    <property type="match status" value="1"/>
</dbReference>
<dbReference type="NCBIfam" id="NF005758">
    <property type="entry name" value="PRK07582.1"/>
    <property type="match status" value="1"/>
</dbReference>
<evidence type="ECO:0000313" key="4">
    <source>
        <dbReference type="EMBL" id="MCV2872433.1"/>
    </source>
</evidence>
<dbReference type="EC" id="4.4.1.1" evidence="4"/>
<protein>
    <submittedName>
        <fullName evidence="4">Cystathionine gamma-lyase</fullName>
        <ecNumber evidence="4">4.4.1.1</ecNumber>
    </submittedName>
</protein>
<dbReference type="InterPro" id="IPR015422">
    <property type="entry name" value="PyrdxlP-dep_Trfase_small"/>
</dbReference>
<dbReference type="InterPro" id="IPR000277">
    <property type="entry name" value="Cys/Met-Metab_PyrdxlP-dep_enz"/>
</dbReference>
<dbReference type="InterPro" id="IPR015421">
    <property type="entry name" value="PyrdxlP-dep_Trfase_major"/>
</dbReference>
<keyword evidence="2 3" id="KW-0663">Pyridoxal phosphate</keyword>
<dbReference type="Pfam" id="PF01053">
    <property type="entry name" value="Cys_Met_Meta_PP"/>
    <property type="match status" value="1"/>
</dbReference>
<keyword evidence="4" id="KW-0456">Lyase</keyword>
<accession>A0ABT2ZN31</accession>
<dbReference type="Gene3D" id="3.40.640.10">
    <property type="entry name" value="Type I PLP-dependent aspartate aminotransferase-like (Major domain)"/>
    <property type="match status" value="1"/>
</dbReference>
<comment type="caution">
    <text evidence="4">The sequence shown here is derived from an EMBL/GenBank/DDBJ whole genome shotgun (WGS) entry which is preliminary data.</text>
</comment>
<dbReference type="SUPFAM" id="SSF53383">
    <property type="entry name" value="PLP-dependent transferases"/>
    <property type="match status" value="1"/>
</dbReference>
<dbReference type="RefSeq" id="WP_263739615.1">
    <property type="nucleotide sequence ID" value="NZ_JAOWKZ010000002.1"/>
</dbReference>
<gene>
    <name evidence="4" type="ORF">OEZ71_09005</name>
</gene>